<gene>
    <name evidence="2" type="ORF">Q8F55_008306</name>
</gene>
<accession>A0ABR3PVZ6</accession>
<evidence type="ECO:0000256" key="1">
    <source>
        <dbReference type="SAM" id="MobiDB-lite"/>
    </source>
</evidence>
<evidence type="ECO:0000313" key="2">
    <source>
        <dbReference type="EMBL" id="KAL1406600.1"/>
    </source>
</evidence>
<dbReference type="Proteomes" id="UP001565368">
    <property type="component" value="Unassembled WGS sequence"/>
</dbReference>
<organism evidence="2 3">
    <name type="scientific">Vanrija albida</name>
    <dbReference type="NCBI Taxonomy" id="181172"/>
    <lineage>
        <taxon>Eukaryota</taxon>
        <taxon>Fungi</taxon>
        <taxon>Dikarya</taxon>
        <taxon>Basidiomycota</taxon>
        <taxon>Agaricomycotina</taxon>
        <taxon>Tremellomycetes</taxon>
        <taxon>Trichosporonales</taxon>
        <taxon>Trichosporonaceae</taxon>
        <taxon>Vanrija</taxon>
    </lineage>
</organism>
<reference evidence="2 3" key="1">
    <citation type="submission" date="2023-08" db="EMBL/GenBank/DDBJ databases">
        <title>Annotated Genome Sequence of Vanrija albida AlHP1.</title>
        <authorList>
            <person name="Herzog R."/>
        </authorList>
    </citation>
    <scope>NUCLEOTIDE SEQUENCE [LARGE SCALE GENOMIC DNA]</scope>
    <source>
        <strain evidence="2 3">AlHP1</strain>
    </source>
</reference>
<feature type="region of interest" description="Disordered" evidence="1">
    <location>
        <begin position="186"/>
        <end position="205"/>
    </location>
</feature>
<keyword evidence="3" id="KW-1185">Reference proteome</keyword>
<dbReference type="GeneID" id="95989349"/>
<proteinExistence type="predicted"/>
<evidence type="ECO:0000313" key="3">
    <source>
        <dbReference type="Proteomes" id="UP001565368"/>
    </source>
</evidence>
<comment type="caution">
    <text evidence="2">The sequence shown here is derived from an EMBL/GenBank/DDBJ whole genome shotgun (WGS) entry which is preliminary data.</text>
</comment>
<name>A0ABR3PVZ6_9TREE</name>
<dbReference type="EMBL" id="JBBXJM010000006">
    <property type="protein sequence ID" value="KAL1406600.1"/>
    <property type="molecule type" value="Genomic_DNA"/>
</dbReference>
<dbReference type="RefSeq" id="XP_069206544.1">
    <property type="nucleotide sequence ID" value="XM_069356703.1"/>
</dbReference>
<protein>
    <submittedName>
        <fullName evidence="2">Uncharacterized protein</fullName>
    </submittedName>
</protein>
<sequence>MWLSKTPRKPSLDDDPARISLCSSSVSNTPHQRYRYTDPRPKLYHPFTLPSTYMGMLAHEALCELQSTRAVTDPVYARAVVHAYVEIKLKKADKRGLGREYVNAKLTMLERQAGEHWEPTFHHVRQQFGLLDQALIPRPQLSAWARWNQPLIQPPRPQPPTYAQCTATATTSGVKPEDAMWSQFMGGGKPLPALPISPAGLSEKH</sequence>